<dbReference type="EMBL" id="CAXAMM010006113">
    <property type="protein sequence ID" value="CAK9009866.1"/>
    <property type="molecule type" value="Genomic_DNA"/>
</dbReference>
<feature type="compositionally biased region" description="Low complexity" evidence="1">
    <location>
        <begin position="116"/>
        <end position="125"/>
    </location>
</feature>
<comment type="caution">
    <text evidence="2">The sequence shown here is derived from an EMBL/GenBank/DDBJ whole genome shotgun (WGS) entry which is preliminary data.</text>
</comment>
<feature type="compositionally biased region" description="Basic and acidic residues" evidence="1">
    <location>
        <begin position="140"/>
        <end position="149"/>
    </location>
</feature>
<organism evidence="2 3">
    <name type="scientific">Durusdinium trenchii</name>
    <dbReference type="NCBI Taxonomy" id="1381693"/>
    <lineage>
        <taxon>Eukaryota</taxon>
        <taxon>Sar</taxon>
        <taxon>Alveolata</taxon>
        <taxon>Dinophyceae</taxon>
        <taxon>Suessiales</taxon>
        <taxon>Symbiodiniaceae</taxon>
        <taxon>Durusdinium</taxon>
    </lineage>
</organism>
<feature type="region of interest" description="Disordered" evidence="1">
    <location>
        <begin position="1"/>
        <end position="40"/>
    </location>
</feature>
<sequence length="285" mass="31780">MHVQSARSRHGAARLSALVRPNSTIAQSHRERQNGSDPTRTLRERRLFDVDVEVILADDAMIEPYTYDWTLRVEGRHHFLNSRGQRAAESIPLEIDDLFVVDELTAHVSPTHARSSRSTRSLESSGAACDVPSGSVVVSDLREEPDRCPRGHVMRRPQSTLPPLGAQGDQRLLSQPDFSNLEPSPSTSEYESCTRLNQARHVGRTVFLKKVVLSRSSEAELVVLYLGQSMRRTRRDGPGNLPQQWGTEVSQARAFMTYCNALTAGTESLCWDAKRPTIVRKGPVA</sequence>
<feature type="region of interest" description="Disordered" evidence="1">
    <location>
        <begin position="109"/>
        <end position="189"/>
    </location>
</feature>
<gene>
    <name evidence="2" type="ORF">SCF082_LOCUS10442</name>
</gene>
<evidence type="ECO:0000313" key="2">
    <source>
        <dbReference type="EMBL" id="CAK9009866.1"/>
    </source>
</evidence>
<feature type="non-terminal residue" evidence="2">
    <location>
        <position position="285"/>
    </location>
</feature>
<reference evidence="2 3" key="1">
    <citation type="submission" date="2024-02" db="EMBL/GenBank/DDBJ databases">
        <authorList>
            <person name="Chen Y."/>
            <person name="Shah S."/>
            <person name="Dougan E. K."/>
            <person name="Thang M."/>
            <person name="Chan C."/>
        </authorList>
    </citation>
    <scope>NUCLEOTIDE SEQUENCE [LARGE SCALE GENOMIC DNA]</scope>
</reference>
<proteinExistence type="predicted"/>
<evidence type="ECO:0000256" key="1">
    <source>
        <dbReference type="SAM" id="MobiDB-lite"/>
    </source>
</evidence>
<keyword evidence="3" id="KW-1185">Reference proteome</keyword>
<dbReference type="Proteomes" id="UP001642464">
    <property type="component" value="Unassembled WGS sequence"/>
</dbReference>
<accession>A0ABP0J699</accession>
<name>A0ABP0J699_9DINO</name>
<feature type="compositionally biased region" description="Basic and acidic residues" evidence="1">
    <location>
        <begin position="28"/>
        <end position="40"/>
    </location>
</feature>
<feature type="compositionally biased region" description="Polar residues" evidence="1">
    <location>
        <begin position="172"/>
        <end position="189"/>
    </location>
</feature>
<protein>
    <submittedName>
        <fullName evidence="2">Alpha-galactosidase (Melibiase)</fullName>
    </submittedName>
</protein>
<evidence type="ECO:0000313" key="3">
    <source>
        <dbReference type="Proteomes" id="UP001642464"/>
    </source>
</evidence>